<evidence type="ECO:0000313" key="3">
    <source>
        <dbReference type="EMBL" id="WNE85194.1"/>
    </source>
</evidence>
<protein>
    <submittedName>
        <fullName evidence="3">SGNH/GDSL hydrolase family protein</fullName>
        <ecNumber evidence="3">3.1.-.-</ecNumber>
    </submittedName>
</protein>
<dbReference type="InterPro" id="IPR013830">
    <property type="entry name" value="SGNH_hydro"/>
</dbReference>
<dbReference type="EC" id="3.1.-.-" evidence="3"/>
<dbReference type="SUPFAM" id="SSF52266">
    <property type="entry name" value="SGNH hydrolase"/>
    <property type="match status" value="1"/>
</dbReference>
<reference evidence="3" key="2">
    <citation type="submission" date="2023-09" db="EMBL/GenBank/DDBJ databases">
        <title>Ecological and genomic based identification of the Bifidobacterium adolescentis prototype of the healthy human gut microbiota.</title>
        <authorList>
            <person name="Lugli G.A."/>
            <person name="Argentini C."/>
            <person name="Tarracchini C."/>
            <person name="Fontana F."/>
            <person name="Alessandri G."/>
            <person name="Mancabelli L."/>
            <person name="Milani C."/>
            <person name="Turroni F."/>
            <person name="Ventura M."/>
        </authorList>
    </citation>
    <scope>NUCLEOTIDE SEQUENCE</scope>
    <source>
        <strain evidence="3">703B</strain>
    </source>
</reference>
<dbReference type="Proteomes" id="UP000193179">
    <property type="component" value="Chromosome"/>
</dbReference>
<evidence type="ECO:0000259" key="2">
    <source>
        <dbReference type="Pfam" id="PF13472"/>
    </source>
</evidence>
<keyword evidence="3" id="KW-0378">Hydrolase</keyword>
<proteinExistence type="predicted"/>
<reference evidence="3" key="1">
    <citation type="journal article" date="2016" name="Sci. Rep.">
        <title>Evaluation of genetic diversity among strains of the human gut commensal Bifidobacterium adolescentis.</title>
        <authorList>
            <person name="Duranti S."/>
            <person name="Milani C."/>
            <person name="Lugli G.A."/>
            <person name="Mancabelli L."/>
            <person name="Turroni F."/>
            <person name="Ferrario C."/>
            <person name="Mangifesta M."/>
            <person name="Viappiani A."/>
            <person name="Sanchez B."/>
            <person name="Margolles A."/>
            <person name="van Sinderen D."/>
            <person name="Ventura M."/>
        </authorList>
    </citation>
    <scope>NUCLEOTIDE SEQUENCE</scope>
    <source>
        <strain evidence="3">703B</strain>
    </source>
</reference>
<dbReference type="InterPro" id="IPR036514">
    <property type="entry name" value="SGNH_hydro_sf"/>
</dbReference>
<evidence type="ECO:0000313" key="4">
    <source>
        <dbReference type="Proteomes" id="UP000193179"/>
    </source>
</evidence>
<feature type="domain" description="SGNH hydrolase-type esterase" evidence="2">
    <location>
        <begin position="115"/>
        <end position="282"/>
    </location>
</feature>
<dbReference type="AlphaFoldDB" id="A0AAF1A675"/>
<gene>
    <name evidence="3" type="ORF">B0703_09485</name>
</gene>
<name>A0AAF1A675_BIFAD</name>
<accession>A0AAF1A675</accession>
<feature type="region of interest" description="Disordered" evidence="1">
    <location>
        <begin position="1"/>
        <end position="20"/>
    </location>
</feature>
<evidence type="ECO:0000256" key="1">
    <source>
        <dbReference type="SAM" id="MobiDB-lite"/>
    </source>
</evidence>
<dbReference type="GeneID" id="45583369"/>
<dbReference type="CDD" id="cd00229">
    <property type="entry name" value="SGNH_hydrolase"/>
    <property type="match status" value="1"/>
</dbReference>
<dbReference type="Gene3D" id="3.40.50.1110">
    <property type="entry name" value="SGNH hydrolase"/>
    <property type="match status" value="1"/>
</dbReference>
<dbReference type="Pfam" id="PF13472">
    <property type="entry name" value="Lipase_GDSL_2"/>
    <property type="match status" value="1"/>
</dbReference>
<dbReference type="GO" id="GO:0016787">
    <property type="term" value="F:hydrolase activity"/>
    <property type="evidence" value="ECO:0007669"/>
    <property type="project" value="UniProtKB-KW"/>
</dbReference>
<sequence length="406" mass="43701">MSDFNAANMPTTPRHGIRYPGPTDLVRHASQQFQAMAESIDDNIDDLPAEITARVDDAATRAAASATAAQQAAATAGTLADSNMAVNINNSDSQTAAALDKWRNAGNRWHNAVIIGDSLCKGFYSSAEHAGQGIGDVICKNLGIDTVQNMAVSGSGFTVGGDNTFVKQWERVSNKSNVDLVLVIGGVNDNNADCSAAVTQLLNAIKQKAPKATTYVFPVAGGLGMGLHEHHFALHTISHATLAQTATTNRRVVLMQGVHRWGQMIGEDEADGYIHMKQAGYQKWAAIATRLIKNGQNTFWPTFARDLTVTPVSGDTLFDQTQRARMVESNGTITLQITAHSKRAIDAGFTIFKKDAYFMNNVQDKFIGLNVNGCAISVGTGGIKMQMAQFPRDRWLLVETSWVAGM</sequence>
<dbReference type="EMBL" id="CP133648">
    <property type="protein sequence ID" value="WNE85194.1"/>
    <property type="molecule type" value="Genomic_DNA"/>
</dbReference>
<organism evidence="3 4">
    <name type="scientific">Bifidobacterium adolescentis</name>
    <dbReference type="NCBI Taxonomy" id="1680"/>
    <lineage>
        <taxon>Bacteria</taxon>
        <taxon>Bacillati</taxon>
        <taxon>Actinomycetota</taxon>
        <taxon>Actinomycetes</taxon>
        <taxon>Bifidobacteriales</taxon>
        <taxon>Bifidobacteriaceae</taxon>
        <taxon>Bifidobacterium</taxon>
    </lineage>
</organism>
<dbReference type="RefSeq" id="WP_033512717.1">
    <property type="nucleotide sequence ID" value="NZ_CP133648.1"/>
</dbReference>